<dbReference type="AlphaFoldDB" id="A0A1C7PCE5"/>
<proteinExistence type="predicted"/>
<accession>A0A1C7PCE5</accession>
<dbReference type="InterPro" id="IPR022764">
    <property type="entry name" value="Peptidase_S54_rhomboid_dom"/>
</dbReference>
<feature type="transmembrane region" description="Helical" evidence="5">
    <location>
        <begin position="64"/>
        <end position="86"/>
    </location>
</feature>
<evidence type="ECO:0000313" key="7">
    <source>
        <dbReference type="EMBL" id="SEI01331.1"/>
    </source>
</evidence>
<keyword evidence="8" id="KW-1185">Reference proteome</keyword>
<dbReference type="KEGG" id="agl:PYTT_2562"/>
<dbReference type="SUPFAM" id="SSF144091">
    <property type="entry name" value="Rhomboid-like"/>
    <property type="match status" value="1"/>
</dbReference>
<feature type="domain" description="Peptidase S54 rhomboid" evidence="6">
    <location>
        <begin position="104"/>
        <end position="254"/>
    </location>
</feature>
<comment type="subcellular location">
    <subcellularLocation>
        <location evidence="1">Membrane</location>
        <topology evidence="1">Multi-pass membrane protein</topology>
    </subcellularLocation>
</comment>
<sequence length="481" mass="53903">MDTYEYKNSPSAEPQGPFPLDLLPELRQKGYLGPGSFIRENGGEWVSARGIGIPLFYPAASRKAAWMLVALLWFLWLLTNNWHMPVDAQTGNGQPNIWTFTVDHQWWRLLTGTFLSPGAVPLCLATGLILLMGPFITPFLGTAGFLLLYVLCGIGGSFAVLEWYIPHFGSTEDIVSLYEYQSTPVPGIVSAAYGLLGAALVLCPRRPCIRDNVLAWAASVMICTVALYFFIGITDSIVPYMRLSFLGLLLGMAFASPCALVHAFRRRQCGKLPQSGHRFLSVSSACSLALWLILAGAWMNYKQTGKNSAIAAEEESRCYLHGKGKPQNNLAALARLMQAARAGYPYAYEAIAYSHMDHLPPRHRNKLHSQQYEPRQYATLAWQLNRSPEHRKRAVAWFRKAAQYGFPDAAAELGIALMNGDGCRQNLSEARLWLTHAKTRKADEALARLNVYERGLKESFWQDYRHIRNFFRSCLAMIKQD</sequence>
<dbReference type="SMART" id="SM00671">
    <property type="entry name" value="SEL1"/>
    <property type="match status" value="2"/>
</dbReference>
<evidence type="ECO:0000259" key="6">
    <source>
        <dbReference type="Pfam" id="PF01694"/>
    </source>
</evidence>
<dbReference type="STRING" id="1679444.PYTT_2562"/>
<feature type="transmembrane region" description="Helical" evidence="5">
    <location>
        <begin position="276"/>
        <end position="299"/>
    </location>
</feature>
<feature type="transmembrane region" description="Helical" evidence="5">
    <location>
        <begin position="143"/>
        <end position="165"/>
    </location>
</feature>
<gene>
    <name evidence="7" type="ORF">PYTT_2562</name>
</gene>
<evidence type="ECO:0000313" key="8">
    <source>
        <dbReference type="Proteomes" id="UP000176204"/>
    </source>
</evidence>
<dbReference type="GO" id="GO:0004252">
    <property type="term" value="F:serine-type endopeptidase activity"/>
    <property type="evidence" value="ECO:0007669"/>
    <property type="project" value="InterPro"/>
</dbReference>
<dbReference type="SUPFAM" id="SSF81901">
    <property type="entry name" value="HCP-like"/>
    <property type="match status" value="1"/>
</dbReference>
<dbReference type="InterPro" id="IPR035952">
    <property type="entry name" value="Rhomboid-like_sf"/>
</dbReference>
<feature type="transmembrane region" description="Helical" evidence="5">
    <location>
        <begin position="214"/>
        <end position="231"/>
    </location>
</feature>
<dbReference type="InterPro" id="IPR006597">
    <property type="entry name" value="Sel1-like"/>
</dbReference>
<keyword evidence="2 5" id="KW-0812">Transmembrane</keyword>
<dbReference type="OrthoDB" id="9778341at2"/>
<keyword evidence="3 5" id="KW-1133">Transmembrane helix</keyword>
<evidence type="ECO:0000256" key="2">
    <source>
        <dbReference type="ARBA" id="ARBA00022692"/>
    </source>
</evidence>
<feature type="transmembrane region" description="Helical" evidence="5">
    <location>
        <begin position="106"/>
        <end position="131"/>
    </location>
</feature>
<evidence type="ECO:0000256" key="4">
    <source>
        <dbReference type="ARBA" id="ARBA00023136"/>
    </source>
</evidence>
<dbReference type="EMBL" id="LT629973">
    <property type="protein sequence ID" value="SEI01331.1"/>
    <property type="molecule type" value="Genomic_DNA"/>
</dbReference>
<dbReference type="RefSeq" id="WP_067774963.1">
    <property type="nucleotide sequence ID" value="NZ_LIGX01000020.1"/>
</dbReference>
<evidence type="ECO:0000256" key="5">
    <source>
        <dbReference type="SAM" id="Phobius"/>
    </source>
</evidence>
<evidence type="ECO:0000256" key="3">
    <source>
        <dbReference type="ARBA" id="ARBA00022989"/>
    </source>
</evidence>
<dbReference type="Gene3D" id="1.20.1540.10">
    <property type="entry name" value="Rhomboid-like"/>
    <property type="match status" value="1"/>
</dbReference>
<dbReference type="Proteomes" id="UP000176204">
    <property type="component" value="Chromosome I"/>
</dbReference>
<evidence type="ECO:0000256" key="1">
    <source>
        <dbReference type="ARBA" id="ARBA00004141"/>
    </source>
</evidence>
<organism evidence="7 8">
    <name type="scientific">Akkermansia glycaniphila</name>
    <dbReference type="NCBI Taxonomy" id="1679444"/>
    <lineage>
        <taxon>Bacteria</taxon>
        <taxon>Pseudomonadati</taxon>
        <taxon>Verrucomicrobiota</taxon>
        <taxon>Verrucomicrobiia</taxon>
        <taxon>Verrucomicrobiales</taxon>
        <taxon>Akkermansiaceae</taxon>
        <taxon>Akkermansia</taxon>
    </lineage>
</organism>
<dbReference type="Pfam" id="PF01694">
    <property type="entry name" value="Rhomboid"/>
    <property type="match status" value="1"/>
</dbReference>
<reference evidence="8" key="1">
    <citation type="submission" date="2016-09" db="EMBL/GenBank/DDBJ databases">
        <authorList>
            <person name="Koehorst J."/>
        </authorList>
    </citation>
    <scope>NUCLEOTIDE SEQUENCE [LARGE SCALE GENOMIC DNA]</scope>
</reference>
<dbReference type="InterPro" id="IPR011990">
    <property type="entry name" value="TPR-like_helical_dom_sf"/>
</dbReference>
<name>A0A1C7PCE5_9BACT</name>
<keyword evidence="4 5" id="KW-0472">Membrane</keyword>
<protein>
    <submittedName>
        <fullName evidence="7">Peptidase s54 rhomboid domain</fullName>
    </submittedName>
</protein>
<feature type="transmembrane region" description="Helical" evidence="5">
    <location>
        <begin position="243"/>
        <end position="264"/>
    </location>
</feature>
<feature type="transmembrane region" description="Helical" evidence="5">
    <location>
        <begin position="185"/>
        <end position="202"/>
    </location>
</feature>
<dbReference type="GO" id="GO:0016020">
    <property type="term" value="C:membrane"/>
    <property type="evidence" value="ECO:0007669"/>
    <property type="project" value="UniProtKB-SubCell"/>
</dbReference>
<dbReference type="Gene3D" id="1.25.40.10">
    <property type="entry name" value="Tetratricopeptide repeat domain"/>
    <property type="match status" value="1"/>
</dbReference>